<dbReference type="AlphaFoldDB" id="A0A2U1CIP8"/>
<dbReference type="Pfam" id="PF00005">
    <property type="entry name" value="ABC_tran"/>
    <property type="match status" value="1"/>
</dbReference>
<proteinExistence type="inferred from homology"/>
<evidence type="ECO:0000256" key="4">
    <source>
        <dbReference type="ARBA" id="ARBA00022741"/>
    </source>
</evidence>
<keyword evidence="4" id="KW-0547">Nucleotide-binding</keyword>
<dbReference type="InterPro" id="IPR003593">
    <property type="entry name" value="AAA+_ATPase"/>
</dbReference>
<protein>
    <submittedName>
        <fullName evidence="8">Amino acid/amide ABC transporter ATP-binding protein 2 (HAAT family)</fullName>
    </submittedName>
</protein>
<accession>A0A2U1CIP8</accession>
<comment type="caution">
    <text evidence="8">The sequence shown here is derived from an EMBL/GenBank/DDBJ whole genome shotgun (WGS) entry which is preliminary data.</text>
</comment>
<organism evidence="8 9">
    <name type="scientific">Pusillimonas noertemannii</name>
    <dbReference type="NCBI Taxonomy" id="305977"/>
    <lineage>
        <taxon>Bacteria</taxon>
        <taxon>Pseudomonadati</taxon>
        <taxon>Pseudomonadota</taxon>
        <taxon>Betaproteobacteria</taxon>
        <taxon>Burkholderiales</taxon>
        <taxon>Alcaligenaceae</taxon>
        <taxon>Pusillimonas</taxon>
    </lineage>
</organism>
<dbReference type="PROSITE" id="PS50893">
    <property type="entry name" value="ABC_TRANSPORTER_2"/>
    <property type="match status" value="1"/>
</dbReference>
<dbReference type="OrthoDB" id="9776369at2"/>
<reference evidence="8 9" key="1">
    <citation type="submission" date="2018-04" db="EMBL/GenBank/DDBJ databases">
        <title>Genomic Encyclopedia of Type Strains, Phase IV (KMG-IV): sequencing the most valuable type-strain genomes for metagenomic binning, comparative biology and taxonomic classification.</title>
        <authorList>
            <person name="Goeker M."/>
        </authorList>
    </citation>
    <scope>NUCLEOTIDE SEQUENCE [LARGE SCALE GENOMIC DNA]</scope>
    <source>
        <strain evidence="8 9">DSM 10065</strain>
    </source>
</reference>
<dbReference type="STRING" id="1231391.GCA_000308195_02731"/>
<dbReference type="InterPro" id="IPR052156">
    <property type="entry name" value="BCAA_Transport_ATP-bd_LivF"/>
</dbReference>
<keyword evidence="2" id="KW-0813">Transport</keyword>
<dbReference type="RefSeq" id="WP_116519344.1">
    <property type="nucleotide sequence ID" value="NZ_JACCEX010000010.1"/>
</dbReference>
<evidence type="ECO:0000256" key="2">
    <source>
        <dbReference type="ARBA" id="ARBA00022448"/>
    </source>
</evidence>
<dbReference type="InterPro" id="IPR003439">
    <property type="entry name" value="ABC_transporter-like_ATP-bd"/>
</dbReference>
<feature type="domain" description="ABC transporter" evidence="7">
    <location>
        <begin position="2"/>
        <end position="234"/>
    </location>
</feature>
<dbReference type="GO" id="GO:0015807">
    <property type="term" value="P:L-amino acid transport"/>
    <property type="evidence" value="ECO:0007669"/>
    <property type="project" value="TreeGrafter"/>
</dbReference>
<evidence type="ECO:0000313" key="8">
    <source>
        <dbReference type="EMBL" id="PVY60879.1"/>
    </source>
</evidence>
<dbReference type="Gene3D" id="3.40.50.300">
    <property type="entry name" value="P-loop containing nucleotide triphosphate hydrolases"/>
    <property type="match status" value="1"/>
</dbReference>
<evidence type="ECO:0000256" key="5">
    <source>
        <dbReference type="ARBA" id="ARBA00022840"/>
    </source>
</evidence>
<keyword evidence="3" id="KW-0472">Membrane</keyword>
<dbReference type="EMBL" id="QEKO01000006">
    <property type="protein sequence ID" value="PVY60879.1"/>
    <property type="molecule type" value="Genomic_DNA"/>
</dbReference>
<dbReference type="PANTHER" id="PTHR43820">
    <property type="entry name" value="HIGH-AFFINITY BRANCHED-CHAIN AMINO ACID TRANSPORT ATP-BINDING PROTEIN LIVF"/>
    <property type="match status" value="1"/>
</dbReference>
<name>A0A2U1CIP8_9BURK</name>
<dbReference type="PANTHER" id="PTHR43820:SF5">
    <property type="entry name" value="HIGH-AFFINITY BRANCHED-CHAIN AMINO ACID TRANSPORT ATP-BINDING PROTEIN"/>
    <property type="match status" value="1"/>
</dbReference>
<evidence type="ECO:0000256" key="6">
    <source>
        <dbReference type="ARBA" id="ARBA00022970"/>
    </source>
</evidence>
<dbReference type="GO" id="GO:0016887">
    <property type="term" value="F:ATP hydrolysis activity"/>
    <property type="evidence" value="ECO:0007669"/>
    <property type="project" value="InterPro"/>
</dbReference>
<evidence type="ECO:0000313" key="9">
    <source>
        <dbReference type="Proteomes" id="UP000246145"/>
    </source>
</evidence>
<dbReference type="InterPro" id="IPR027417">
    <property type="entry name" value="P-loop_NTPase"/>
</dbReference>
<keyword evidence="5 8" id="KW-0067">ATP-binding</keyword>
<evidence type="ECO:0000256" key="3">
    <source>
        <dbReference type="ARBA" id="ARBA00022475"/>
    </source>
</evidence>
<dbReference type="CDD" id="cd03224">
    <property type="entry name" value="ABC_TM1139_LivF_branched"/>
    <property type="match status" value="1"/>
</dbReference>
<keyword evidence="6" id="KW-0029">Amino-acid transport</keyword>
<keyword evidence="3" id="KW-1003">Cell membrane</keyword>
<dbReference type="SUPFAM" id="SSF52540">
    <property type="entry name" value="P-loop containing nucleoside triphosphate hydrolases"/>
    <property type="match status" value="1"/>
</dbReference>
<dbReference type="SMART" id="SM00382">
    <property type="entry name" value="AAA"/>
    <property type="match status" value="1"/>
</dbReference>
<dbReference type="Proteomes" id="UP000246145">
    <property type="component" value="Unassembled WGS sequence"/>
</dbReference>
<dbReference type="GO" id="GO:0005524">
    <property type="term" value="F:ATP binding"/>
    <property type="evidence" value="ECO:0007669"/>
    <property type="project" value="UniProtKB-KW"/>
</dbReference>
<evidence type="ECO:0000259" key="7">
    <source>
        <dbReference type="PROSITE" id="PS50893"/>
    </source>
</evidence>
<sequence length="235" mass="25771">MLKVSEVVAGYQAGSRVLDGFSMHVQPGEIVALLGRNGMGKTTFLKALMGHVAVSGGSLSLDGEEIGGLKPYEVARRGVGYVPQGREIFPDFTVEENLLMGLLGRPDLPSEVPDWAFEIFPILHERRKQRGGSMSGGQQQQLAIVRALVGRPKLLLLDEPSEGIQPNIVQEIGQVLRRIARDEGLTVLLVEQNMELVLGMAQRCLFMENGAIAYETDEVQKLRTDPAPIHRYLSV</sequence>
<comment type="similarity">
    <text evidence="1">Belongs to the ABC transporter superfamily.</text>
</comment>
<evidence type="ECO:0000256" key="1">
    <source>
        <dbReference type="ARBA" id="ARBA00005417"/>
    </source>
</evidence>
<keyword evidence="9" id="KW-1185">Reference proteome</keyword>
<dbReference type="GO" id="GO:0015658">
    <property type="term" value="F:branched-chain amino acid transmembrane transporter activity"/>
    <property type="evidence" value="ECO:0007669"/>
    <property type="project" value="TreeGrafter"/>
</dbReference>
<gene>
    <name evidence="8" type="ORF">C7440_3383</name>
</gene>